<dbReference type="Proteomes" id="UP000233469">
    <property type="component" value="Unassembled WGS sequence"/>
</dbReference>
<organism evidence="1 2">
    <name type="scientific">Rhizophagus irregularis</name>
    <dbReference type="NCBI Taxonomy" id="588596"/>
    <lineage>
        <taxon>Eukaryota</taxon>
        <taxon>Fungi</taxon>
        <taxon>Fungi incertae sedis</taxon>
        <taxon>Mucoromycota</taxon>
        <taxon>Glomeromycotina</taxon>
        <taxon>Glomeromycetes</taxon>
        <taxon>Glomerales</taxon>
        <taxon>Glomeraceae</taxon>
        <taxon>Rhizophagus</taxon>
    </lineage>
</organism>
<sequence>MYLSQYEIDFDANKNGKEAWILFMDISKAYNSVNTKMLELAMERIKLPKKFIELVMDISLNRYNRVLVNNEMTEAYHIEDNFF</sequence>
<name>A0A2N1MB77_9GLOM</name>
<dbReference type="AlphaFoldDB" id="A0A2N1MB77"/>
<reference evidence="1 2" key="2">
    <citation type="submission" date="2017-10" db="EMBL/GenBank/DDBJ databases">
        <title>Extensive intraspecific genome diversity in a model arbuscular mycorrhizal fungus.</title>
        <authorList>
            <person name="Chen E.C.H."/>
            <person name="Morin E."/>
            <person name="Baudet D."/>
            <person name="Noel J."/>
            <person name="Ndikumana S."/>
            <person name="Charron P."/>
            <person name="St-Onge C."/>
            <person name="Giorgi J."/>
            <person name="Grigoriev I.V."/>
            <person name="Roux C."/>
            <person name="Martin F.M."/>
            <person name="Corradi N."/>
        </authorList>
    </citation>
    <scope>NUCLEOTIDE SEQUENCE [LARGE SCALE GENOMIC DNA]</scope>
    <source>
        <strain evidence="1 2">C2</strain>
    </source>
</reference>
<evidence type="ECO:0000313" key="2">
    <source>
        <dbReference type="Proteomes" id="UP000233469"/>
    </source>
</evidence>
<accession>A0A2N1MB77</accession>
<protein>
    <submittedName>
        <fullName evidence="1">Uncharacterized protein</fullName>
    </submittedName>
</protein>
<comment type="caution">
    <text evidence="1">The sequence shown here is derived from an EMBL/GenBank/DDBJ whole genome shotgun (WGS) entry which is preliminary data.</text>
</comment>
<gene>
    <name evidence="1" type="ORF">RhiirC2_857587</name>
</gene>
<reference evidence="1 2" key="1">
    <citation type="submission" date="2016-04" db="EMBL/GenBank/DDBJ databases">
        <title>Genome analyses suggest a sexual origin of heterokaryosis in a supposedly ancient asexual fungus.</title>
        <authorList>
            <person name="Ropars J."/>
            <person name="Sedzielewska K."/>
            <person name="Noel J."/>
            <person name="Charron P."/>
            <person name="Farinelli L."/>
            <person name="Marton T."/>
            <person name="Kruger M."/>
            <person name="Pelin A."/>
            <person name="Brachmann A."/>
            <person name="Corradi N."/>
        </authorList>
    </citation>
    <scope>NUCLEOTIDE SEQUENCE [LARGE SCALE GENOMIC DNA]</scope>
    <source>
        <strain evidence="1 2">C2</strain>
    </source>
</reference>
<dbReference type="EMBL" id="LLXL01003330">
    <property type="protein sequence ID" value="PKK58879.1"/>
    <property type="molecule type" value="Genomic_DNA"/>
</dbReference>
<proteinExistence type="predicted"/>
<evidence type="ECO:0000313" key="1">
    <source>
        <dbReference type="EMBL" id="PKK58879.1"/>
    </source>
</evidence>